<evidence type="ECO:0000256" key="2">
    <source>
        <dbReference type="ARBA" id="ARBA00022448"/>
    </source>
</evidence>
<dbReference type="Ensembl" id="ENSSSCT00030080411.1">
    <property type="protein sequence ID" value="ENSSSCP00030036848.1"/>
    <property type="gene ID" value="ENSSSCG00030057634.1"/>
</dbReference>
<proteinExistence type="inferred from homology"/>
<dbReference type="InterPro" id="IPR007191">
    <property type="entry name" value="Sec8_exocyst_N"/>
</dbReference>
<keyword evidence="2 5" id="KW-0813">Transport</keyword>
<evidence type="ECO:0000259" key="8">
    <source>
        <dbReference type="Pfam" id="PF20652"/>
    </source>
</evidence>
<dbReference type="GO" id="GO:0015031">
    <property type="term" value="P:protein transport"/>
    <property type="evidence" value="ECO:0007669"/>
    <property type="project" value="UniProtKB-KW"/>
</dbReference>
<dbReference type="Pfam" id="PF04048">
    <property type="entry name" value="Sec8_N"/>
    <property type="match status" value="1"/>
</dbReference>
<gene>
    <name evidence="9" type="primary">EXOC4</name>
</gene>
<accession>A0A8D0XK84</accession>
<evidence type="ECO:0000259" key="7">
    <source>
        <dbReference type="Pfam" id="PF04048"/>
    </source>
</evidence>
<organism evidence="9 10">
    <name type="scientific">Sus scrofa</name>
    <name type="common">Pig</name>
    <dbReference type="NCBI Taxonomy" id="9823"/>
    <lineage>
        <taxon>Eukaryota</taxon>
        <taxon>Metazoa</taxon>
        <taxon>Chordata</taxon>
        <taxon>Craniata</taxon>
        <taxon>Vertebrata</taxon>
        <taxon>Euteleostomi</taxon>
        <taxon>Mammalia</taxon>
        <taxon>Eutheria</taxon>
        <taxon>Laurasiatheria</taxon>
        <taxon>Artiodactyla</taxon>
        <taxon>Suina</taxon>
        <taxon>Suidae</taxon>
        <taxon>Sus</taxon>
    </lineage>
</organism>
<sequence length="901" mass="102253">MAAEGAGGKYRSTVSKSKDPSGLLISVIRTLSTSDDVEDRENEKGRLEEAYEKCDRDLDELIVQHYTELTTAIRTYQSITERITNSRNKIKQVKENLLSCKMLLHCKRDELRKLWIEGIEHKHVLNLLDEIENIKQVPQKLEQCMASKHYLSATDMLVSAVESLEGPLLQVEGLSDLRLELHSKKMNLHLVLIDELHRHLYIKSTSRVVQQNKEKGRMSSLVKDASPVPLLDVTNLPTPRKFLDTSQYSTPGSSSVKEISLQDIKEDLELDPEENSTLFMGILIKGLAKLKKIPETVKAIKERLEQELKQIVKRSTTQVADSGYQRGENITAENQPRLLLELLELLFDKFNAVATAHSVVLGYLQDTVVTPLTQQEDVKLYDMADVWVKIQDVLQMLLTEYLDMKNTRTASEPSAQLSYASTGREFAAFFAKKKPQRPKNSLFKFESSSHAISMSAYLREQRRELYSRSGELQGGPDDNLIEGGGTKFVCKPGARNITVIFHPLLSTIILEKTVQDLMNLMHDLSAYSDQFLNMVCVKLQEYKDTCTAAYRGIVQSEEKLVISASWAKDDDISRLLKSLPNWVNMAQPKQLRSKREEEEDFLRAAFGKESEVLIGNLGDKLIPPQDILRDVSDLKALANMHESLEWLAGRTKAAFSNLSTSQNLSPAQDNHVNMDLPAVSEQIMQTLSELAKSFQDMADRCLLVLHLEVRVHCFHYLIPLAKEGNYAIVANVESMDYDPLVVKLNKDISAIEEAMSASLQQHKFQYIFEGLGHLISCILINGAQYFRRISESGIKKMCRNIFVLQQNLTNITMSREADLDFARQYYEMLYNTADELLNLVVDQGVKYTELEYIHALTLLHRSQTGVGDQTTQNMRLQRLKEIICEQAAIKQATKDKKITTV</sequence>
<dbReference type="GO" id="GO:0006904">
    <property type="term" value="P:vesicle docking involved in exocytosis"/>
    <property type="evidence" value="ECO:0007669"/>
    <property type="project" value="InterPro"/>
</dbReference>
<comment type="function">
    <text evidence="5">Component of the exocyst complex involved in the docking of exocytic vesicles with fusion sites on the plasma membrane.</text>
</comment>
<reference evidence="9" key="1">
    <citation type="submission" date="2025-08" db="UniProtKB">
        <authorList>
            <consortium name="Ensembl"/>
        </authorList>
    </citation>
    <scope>IDENTIFICATION</scope>
</reference>
<evidence type="ECO:0000256" key="5">
    <source>
        <dbReference type="RuleBase" id="RU367079"/>
    </source>
</evidence>
<comment type="similarity">
    <text evidence="1 5">Belongs to the SEC8 family.</text>
</comment>
<dbReference type="GO" id="GO:0006612">
    <property type="term" value="P:protein targeting to membrane"/>
    <property type="evidence" value="ECO:0007669"/>
    <property type="project" value="UniProtKB-UniRule"/>
</dbReference>
<name>A0A8D0XK84_PIG</name>
<feature type="coiled-coil region" evidence="6">
    <location>
        <begin position="37"/>
        <end position="96"/>
    </location>
</feature>
<dbReference type="AlphaFoldDB" id="A0A8D0XK84"/>
<dbReference type="Pfam" id="PF20652">
    <property type="entry name" value="Sec8_C"/>
    <property type="match status" value="1"/>
</dbReference>
<dbReference type="InterPro" id="IPR039682">
    <property type="entry name" value="Sec8/EXOC4"/>
</dbReference>
<dbReference type="PANTHER" id="PTHR14146:SF0">
    <property type="entry name" value="EXOCYST COMPLEX COMPONENT 4"/>
    <property type="match status" value="1"/>
</dbReference>
<feature type="domain" description="Exocyst complex component Sec8 N-terminal" evidence="7">
    <location>
        <begin position="45"/>
        <end position="143"/>
    </location>
</feature>
<feature type="domain" description="Exocyst complex component Sec8 middle helical bundle" evidence="8">
    <location>
        <begin position="272"/>
        <end position="504"/>
    </location>
</feature>
<evidence type="ECO:0000313" key="10">
    <source>
        <dbReference type="Proteomes" id="UP000694570"/>
    </source>
</evidence>
<dbReference type="GO" id="GO:0090522">
    <property type="term" value="P:vesicle tethering involved in exocytosis"/>
    <property type="evidence" value="ECO:0007669"/>
    <property type="project" value="UniProtKB-UniRule"/>
</dbReference>
<evidence type="ECO:0000256" key="1">
    <source>
        <dbReference type="ARBA" id="ARBA00010470"/>
    </source>
</evidence>
<dbReference type="Proteomes" id="UP000694570">
    <property type="component" value="Unplaced"/>
</dbReference>
<evidence type="ECO:0000256" key="3">
    <source>
        <dbReference type="ARBA" id="ARBA00022483"/>
    </source>
</evidence>
<protein>
    <recommendedName>
        <fullName evidence="5">Exocyst complex component Sec8</fullName>
    </recommendedName>
</protein>
<dbReference type="PANTHER" id="PTHR14146">
    <property type="entry name" value="EXOCYST COMPLEX COMPONENT 4"/>
    <property type="match status" value="1"/>
</dbReference>
<evidence type="ECO:0000256" key="6">
    <source>
        <dbReference type="SAM" id="Coils"/>
    </source>
</evidence>
<keyword evidence="3 5" id="KW-0268">Exocytosis</keyword>
<keyword evidence="4 5" id="KW-0653">Protein transport</keyword>
<evidence type="ECO:0000313" key="9">
    <source>
        <dbReference type="Ensembl" id="ENSSSCP00030036848.1"/>
    </source>
</evidence>
<keyword evidence="6" id="KW-0175">Coiled coil</keyword>
<evidence type="ECO:0000256" key="4">
    <source>
        <dbReference type="ARBA" id="ARBA00022927"/>
    </source>
</evidence>
<dbReference type="InterPro" id="IPR048630">
    <property type="entry name" value="Sec8_M"/>
</dbReference>
<dbReference type="GO" id="GO:0000145">
    <property type="term" value="C:exocyst"/>
    <property type="evidence" value="ECO:0007669"/>
    <property type="project" value="UniProtKB-UniRule"/>
</dbReference>